<evidence type="ECO:0000256" key="1">
    <source>
        <dbReference type="SAM" id="MobiDB-lite"/>
    </source>
</evidence>
<dbReference type="EMBL" id="GL876967">
    <property type="protein sequence ID" value="KLU83133.1"/>
    <property type="molecule type" value="Genomic_DNA"/>
</dbReference>
<evidence type="ECO:0000313" key="3">
    <source>
        <dbReference type="EnsemblFungi" id="MAPG_02198T0"/>
    </source>
</evidence>
<reference evidence="2" key="3">
    <citation type="submission" date="2011-03" db="EMBL/GenBank/DDBJ databases">
        <title>Annotation of Magnaporthe poae ATCC 64411.</title>
        <authorList>
            <person name="Ma L.-J."/>
            <person name="Dead R."/>
            <person name="Young S.K."/>
            <person name="Zeng Q."/>
            <person name="Gargeya S."/>
            <person name="Fitzgerald M."/>
            <person name="Haas B."/>
            <person name="Abouelleil A."/>
            <person name="Alvarado L."/>
            <person name="Arachchi H.M."/>
            <person name="Berlin A."/>
            <person name="Brown A."/>
            <person name="Chapman S.B."/>
            <person name="Chen Z."/>
            <person name="Dunbar C."/>
            <person name="Freedman E."/>
            <person name="Gearin G."/>
            <person name="Gellesch M."/>
            <person name="Goldberg J."/>
            <person name="Griggs A."/>
            <person name="Gujja S."/>
            <person name="Heiman D."/>
            <person name="Howarth C."/>
            <person name="Larson L."/>
            <person name="Lui A."/>
            <person name="MacDonald P.J.P."/>
            <person name="Mehta T."/>
            <person name="Montmayeur A."/>
            <person name="Murphy C."/>
            <person name="Neiman D."/>
            <person name="Pearson M."/>
            <person name="Priest M."/>
            <person name="Roberts A."/>
            <person name="Saif S."/>
            <person name="Shea T."/>
            <person name="Shenoy N."/>
            <person name="Sisk P."/>
            <person name="Stolte C."/>
            <person name="Sykes S."/>
            <person name="Yandava C."/>
            <person name="Wortman J."/>
            <person name="Nusbaum C."/>
            <person name="Birren B."/>
        </authorList>
    </citation>
    <scope>NUCLEOTIDE SEQUENCE</scope>
    <source>
        <strain evidence="2">ATCC 64411</strain>
    </source>
</reference>
<gene>
    <name evidence="2" type="ORF">MAPG_02198</name>
</gene>
<organism evidence="3 4">
    <name type="scientific">Magnaporthiopsis poae (strain ATCC 64411 / 73-15)</name>
    <name type="common">Kentucky bluegrass fungus</name>
    <name type="synonym">Magnaporthe poae</name>
    <dbReference type="NCBI Taxonomy" id="644358"/>
    <lineage>
        <taxon>Eukaryota</taxon>
        <taxon>Fungi</taxon>
        <taxon>Dikarya</taxon>
        <taxon>Ascomycota</taxon>
        <taxon>Pezizomycotina</taxon>
        <taxon>Sordariomycetes</taxon>
        <taxon>Sordariomycetidae</taxon>
        <taxon>Magnaporthales</taxon>
        <taxon>Magnaporthaceae</taxon>
        <taxon>Magnaporthiopsis</taxon>
    </lineage>
</organism>
<protein>
    <submittedName>
        <fullName evidence="2 3">Uncharacterized protein</fullName>
    </submittedName>
</protein>
<feature type="region of interest" description="Disordered" evidence="1">
    <location>
        <begin position="232"/>
        <end position="255"/>
    </location>
</feature>
<proteinExistence type="predicted"/>
<name>A0A0C4DQQ2_MAGP6</name>
<dbReference type="VEuPathDB" id="FungiDB:MAPG_02198"/>
<dbReference type="EMBL" id="ADBL01000560">
    <property type="status" value="NOT_ANNOTATED_CDS"/>
    <property type="molecule type" value="Genomic_DNA"/>
</dbReference>
<reference evidence="2" key="1">
    <citation type="submission" date="2010-05" db="EMBL/GenBank/DDBJ databases">
        <title>The Genome Sequence of Magnaporthe poae strain ATCC 64411.</title>
        <authorList>
            <consortium name="The Broad Institute Genome Sequencing Platform"/>
            <consortium name="Broad Institute Genome Sequencing Center for Infectious Disease"/>
            <person name="Ma L.-J."/>
            <person name="Dead R."/>
            <person name="Young S."/>
            <person name="Zeng Q."/>
            <person name="Koehrsen M."/>
            <person name="Alvarado L."/>
            <person name="Berlin A."/>
            <person name="Chapman S.B."/>
            <person name="Chen Z."/>
            <person name="Freedman E."/>
            <person name="Gellesch M."/>
            <person name="Goldberg J."/>
            <person name="Griggs A."/>
            <person name="Gujja S."/>
            <person name="Heilman E.R."/>
            <person name="Heiman D."/>
            <person name="Hepburn T."/>
            <person name="Howarth C."/>
            <person name="Jen D."/>
            <person name="Larson L."/>
            <person name="Mehta T."/>
            <person name="Neiman D."/>
            <person name="Pearson M."/>
            <person name="Roberts A."/>
            <person name="Saif S."/>
            <person name="Shea T."/>
            <person name="Shenoy N."/>
            <person name="Sisk P."/>
            <person name="Stolte C."/>
            <person name="Sykes S."/>
            <person name="Walk T."/>
            <person name="White J."/>
            <person name="Yandava C."/>
            <person name="Haas B."/>
            <person name="Nusbaum C."/>
            <person name="Birren B."/>
        </authorList>
    </citation>
    <scope>NUCLEOTIDE SEQUENCE</scope>
    <source>
        <strain evidence="2">ATCC 64411</strain>
    </source>
</reference>
<dbReference type="AlphaFoldDB" id="A0A0C4DQQ2"/>
<reference evidence="4" key="2">
    <citation type="submission" date="2010-05" db="EMBL/GenBank/DDBJ databases">
        <title>The genome sequence of Magnaporthe poae strain ATCC 64411.</title>
        <authorList>
            <person name="Ma L.-J."/>
            <person name="Dead R."/>
            <person name="Young S."/>
            <person name="Zeng Q."/>
            <person name="Koehrsen M."/>
            <person name="Alvarado L."/>
            <person name="Berlin A."/>
            <person name="Chapman S.B."/>
            <person name="Chen Z."/>
            <person name="Freedman E."/>
            <person name="Gellesch M."/>
            <person name="Goldberg J."/>
            <person name="Griggs A."/>
            <person name="Gujja S."/>
            <person name="Heilman E.R."/>
            <person name="Heiman D."/>
            <person name="Hepburn T."/>
            <person name="Howarth C."/>
            <person name="Jen D."/>
            <person name="Larson L."/>
            <person name="Mehta T."/>
            <person name="Neiman D."/>
            <person name="Pearson M."/>
            <person name="Roberts A."/>
            <person name="Saif S."/>
            <person name="Shea T."/>
            <person name="Shenoy N."/>
            <person name="Sisk P."/>
            <person name="Stolte C."/>
            <person name="Sykes S."/>
            <person name="Walk T."/>
            <person name="White J."/>
            <person name="Yandava C."/>
            <person name="Haas B."/>
            <person name="Nusbaum C."/>
            <person name="Birren B."/>
        </authorList>
    </citation>
    <scope>NUCLEOTIDE SEQUENCE [LARGE SCALE GENOMIC DNA]</scope>
    <source>
        <strain evidence="4">ATCC 64411 / 73-15</strain>
    </source>
</reference>
<dbReference type="OrthoDB" id="10018600at2759"/>
<dbReference type="Proteomes" id="UP000011715">
    <property type="component" value="Unassembled WGS sequence"/>
</dbReference>
<accession>A0A0C4DQQ2</accession>
<feature type="compositionally biased region" description="Low complexity" evidence="1">
    <location>
        <begin position="128"/>
        <end position="152"/>
    </location>
</feature>
<dbReference type="eggNOG" id="ENOG502R66X">
    <property type="taxonomic scope" value="Eukaryota"/>
</dbReference>
<dbReference type="STRING" id="644358.A0A0C4DQQ2"/>
<reference evidence="3" key="4">
    <citation type="journal article" date="2015" name="G3 (Bethesda)">
        <title>Genome sequences of three phytopathogenic species of the Magnaporthaceae family of fungi.</title>
        <authorList>
            <person name="Okagaki L.H."/>
            <person name="Nunes C.C."/>
            <person name="Sailsbery J."/>
            <person name="Clay B."/>
            <person name="Brown D."/>
            <person name="John T."/>
            <person name="Oh Y."/>
            <person name="Young N."/>
            <person name="Fitzgerald M."/>
            <person name="Haas B.J."/>
            <person name="Zeng Q."/>
            <person name="Young S."/>
            <person name="Adiconis X."/>
            <person name="Fan L."/>
            <person name="Levin J.Z."/>
            <person name="Mitchell T.K."/>
            <person name="Okubara P.A."/>
            <person name="Farman M.L."/>
            <person name="Kohn L.M."/>
            <person name="Birren B."/>
            <person name="Ma L.-J."/>
            <person name="Dean R.A."/>
        </authorList>
    </citation>
    <scope>NUCLEOTIDE SEQUENCE</scope>
    <source>
        <strain evidence="3">ATCC 64411 / 73-15</strain>
    </source>
</reference>
<evidence type="ECO:0000313" key="2">
    <source>
        <dbReference type="EMBL" id="KLU83133.1"/>
    </source>
</evidence>
<dbReference type="EnsemblFungi" id="MAPG_02198T0">
    <property type="protein sequence ID" value="MAPG_02198T0"/>
    <property type="gene ID" value="MAPG_02198"/>
</dbReference>
<reference evidence="3" key="5">
    <citation type="submission" date="2015-06" db="UniProtKB">
        <authorList>
            <consortium name="EnsemblFungi"/>
        </authorList>
    </citation>
    <scope>IDENTIFICATION</scope>
    <source>
        <strain evidence="3">ATCC 64411</strain>
    </source>
</reference>
<sequence length="363" mass="37562">MRSTIGATWGVGSSLDIRESTASTAGLGSPCLYSGSGSVLEARNLVCDAMQAPFLVMDATRGGRSKARGPTVFLDGVDGSAGRLAAVLIFSNLSSAVSSTLPVVNVTTKAKATTTVTATIWANTTTTTTTRPKSTTMGAATAKSTAVSTTKTNGSQPSAKAKEVVGLAQDQLHSPARVVIKDSEIRMKDTAVAGIWIGNSWASVTISRSSLVLDDDAVAGSSRVLIRAGGSGPTRGMVGFTEEPHRPQQRQRQPHVIRAEESTLEGDVLAAGDGSWVHLRVMNGSTWVGTAAQSGEGSMVDVSLTATSSWTMTGDAHVRRLRLGGDVPNIDSRGFILYYNATISGMAGTFDLPGGGRAVAVDM</sequence>
<evidence type="ECO:0000313" key="4">
    <source>
        <dbReference type="Proteomes" id="UP000011715"/>
    </source>
</evidence>
<keyword evidence="4" id="KW-1185">Reference proteome</keyword>
<feature type="region of interest" description="Disordered" evidence="1">
    <location>
        <begin position="128"/>
        <end position="158"/>
    </location>
</feature>